<organism evidence="1">
    <name type="scientific">marine sediment metagenome</name>
    <dbReference type="NCBI Taxonomy" id="412755"/>
    <lineage>
        <taxon>unclassified sequences</taxon>
        <taxon>metagenomes</taxon>
        <taxon>ecological metagenomes</taxon>
    </lineage>
</organism>
<comment type="caution">
    <text evidence="1">The sequence shown here is derived from an EMBL/GenBank/DDBJ whole genome shotgun (WGS) entry which is preliminary data.</text>
</comment>
<evidence type="ECO:0000313" key="1">
    <source>
        <dbReference type="EMBL" id="GAG05867.1"/>
    </source>
</evidence>
<dbReference type="EMBL" id="BARS01024268">
    <property type="protein sequence ID" value="GAG05867.1"/>
    <property type="molecule type" value="Genomic_DNA"/>
</dbReference>
<gene>
    <name evidence="1" type="ORF">S01H1_38536</name>
</gene>
<feature type="non-terminal residue" evidence="1">
    <location>
        <position position="1"/>
    </location>
</feature>
<dbReference type="AlphaFoldDB" id="X0V376"/>
<accession>X0V376</accession>
<sequence length="42" mass="4778">LVLPSGPDQSREDLEYVVETLKEINFNISSKFRPDISVISNK</sequence>
<proteinExistence type="predicted"/>
<name>X0V376_9ZZZZ</name>
<protein>
    <submittedName>
        <fullName evidence="1">Uncharacterized protein</fullName>
    </submittedName>
</protein>
<reference evidence="1" key="1">
    <citation type="journal article" date="2014" name="Front. Microbiol.">
        <title>High frequency of phylogenetically diverse reductive dehalogenase-homologous genes in deep subseafloor sedimentary metagenomes.</title>
        <authorList>
            <person name="Kawai M."/>
            <person name="Futagami T."/>
            <person name="Toyoda A."/>
            <person name="Takaki Y."/>
            <person name="Nishi S."/>
            <person name="Hori S."/>
            <person name="Arai W."/>
            <person name="Tsubouchi T."/>
            <person name="Morono Y."/>
            <person name="Uchiyama I."/>
            <person name="Ito T."/>
            <person name="Fujiyama A."/>
            <person name="Inagaki F."/>
            <person name="Takami H."/>
        </authorList>
    </citation>
    <scope>NUCLEOTIDE SEQUENCE</scope>
    <source>
        <strain evidence="1">Expedition CK06-06</strain>
    </source>
</reference>